<evidence type="ECO:0000313" key="1">
    <source>
        <dbReference type="EMBL" id="CCJ54497.1"/>
    </source>
</evidence>
<gene>
    <name evidence="1" type="ORF">BN112_2580</name>
</gene>
<dbReference type="AlphaFoldDB" id="A0A0C6P791"/>
<dbReference type="OrthoDB" id="5444681at2"/>
<proteinExistence type="predicted"/>
<dbReference type="EMBL" id="HE965806">
    <property type="protein sequence ID" value="CCJ54497.1"/>
    <property type="molecule type" value="Genomic_DNA"/>
</dbReference>
<name>A0A0C6P791_BORBO</name>
<dbReference type="HOGENOM" id="CLU_029683_2_0_4"/>
<dbReference type="InterPro" id="IPR010352">
    <property type="entry name" value="DUF945"/>
</dbReference>
<dbReference type="Proteomes" id="UP000007564">
    <property type="component" value="Chromosome"/>
</dbReference>
<dbReference type="RefSeq" id="WP_003808423.1">
    <property type="nucleotide sequence ID" value="NC_019382.1"/>
</dbReference>
<evidence type="ECO:0000313" key="2">
    <source>
        <dbReference type="Proteomes" id="UP000007564"/>
    </source>
</evidence>
<dbReference type="KEGG" id="bbh:BN112_2580"/>
<protein>
    <recommendedName>
        <fullName evidence="3">GTP-binding protein</fullName>
    </recommendedName>
</protein>
<sequence length="482" mass="50817">MKKSVAVTTGVIIVAVGGWLAGTWYTGQRIETESQTRLNEINAQLAAAFPEFPVRINQLKLERGFFTSQARYGVEVGKSEETGKPEATVEVDARIEHGPFAPGALARGKLMPQLAFVHAEVANTEDLKKVFEVTKGATPLWSDTVVAYNGDSTSTGGLAAIDYSGDEGKFAFSGATFDGSYQRATQAAIGSLKADSLALDASADDDGGPLLFTLDGLAVTVDSRMGKSGLSIGDSALSVKRLEVKQPEGDAHLTVADMAYAARIGEQDEFINGEISYGAGEITYNGIALGNGRAVFKAERLNAAAIKVVADEYNKAIKLQAEGKDPVPDNAEMRKLLMAQADTLLAGKPVLTLDPVQWKTAQGESVFNARVALSKPASSDLMAVDYFSQAIESIDASATLSKPMIKALMVGYLQSQEGMDAQQAAAAADQQVSSLAGMAEMMNLGKNEGDNIVSKFHYAAGTVDLNGRKMPADQLLGSILGG</sequence>
<evidence type="ECO:0008006" key="3">
    <source>
        <dbReference type="Google" id="ProtNLM"/>
    </source>
</evidence>
<dbReference type="GeneID" id="93202527"/>
<accession>A0A0C6P791</accession>
<organism evidence="1 2">
    <name type="scientific">Bordetella bronchiseptica 253</name>
    <dbReference type="NCBI Taxonomy" id="568707"/>
    <lineage>
        <taxon>Bacteria</taxon>
        <taxon>Pseudomonadati</taxon>
        <taxon>Pseudomonadota</taxon>
        <taxon>Betaproteobacteria</taxon>
        <taxon>Burkholderiales</taxon>
        <taxon>Alcaligenaceae</taxon>
        <taxon>Bordetella</taxon>
    </lineage>
</organism>
<dbReference type="Pfam" id="PF06097">
    <property type="entry name" value="DUF945"/>
    <property type="match status" value="1"/>
</dbReference>
<reference evidence="1 2" key="1">
    <citation type="journal article" date="2012" name="BMC Genomics">
        <title>Comparative genomics of the classical Bordetella subspecies: the evolution and exchange of virulence-associated diversity amongst closely related pathogens.</title>
        <authorList>
            <person name="Park J."/>
            <person name="Zhang Y."/>
            <person name="Buboltz A.M."/>
            <person name="Zhang X."/>
            <person name="Schuster S.C."/>
            <person name="Ahuja U."/>
            <person name="Liu M."/>
            <person name="Miller J.F."/>
            <person name="Sebaihia M."/>
            <person name="Bentley S.D."/>
            <person name="Parkhill J."/>
            <person name="Harvill E.T."/>
        </authorList>
    </citation>
    <scope>NUCLEOTIDE SEQUENCE [LARGE SCALE GENOMIC DNA]</scope>
    <source>
        <strain evidence="1 2">253</strain>
    </source>
</reference>